<dbReference type="GO" id="GO:0005829">
    <property type="term" value="C:cytosol"/>
    <property type="evidence" value="ECO:0007669"/>
    <property type="project" value="TreeGrafter"/>
</dbReference>
<evidence type="ECO:0000313" key="5">
    <source>
        <dbReference type="Proteomes" id="UP001163152"/>
    </source>
</evidence>
<dbReference type="InterPro" id="IPR029063">
    <property type="entry name" value="SAM-dependent_MTases_sf"/>
</dbReference>
<evidence type="ECO:0000256" key="3">
    <source>
        <dbReference type="ARBA" id="ARBA00022691"/>
    </source>
</evidence>
<protein>
    <submittedName>
        <fullName evidence="4">Uncharacterized protein</fullName>
    </submittedName>
</protein>
<dbReference type="Pfam" id="PF01234">
    <property type="entry name" value="NNMT_PNMT_TEMT"/>
    <property type="match status" value="1"/>
</dbReference>
<accession>A0A9E9C656</accession>
<evidence type="ECO:0000256" key="2">
    <source>
        <dbReference type="ARBA" id="ARBA00022679"/>
    </source>
</evidence>
<dbReference type="RefSeq" id="WP_268611976.1">
    <property type="nucleotide sequence ID" value="NZ_CP113797.1"/>
</dbReference>
<dbReference type="EMBL" id="CP113797">
    <property type="protein sequence ID" value="WAL61906.1"/>
    <property type="molecule type" value="Genomic_DNA"/>
</dbReference>
<dbReference type="NCBIfam" id="NF041360">
    <property type="entry name" value="GntF_guanitoxin"/>
    <property type="match status" value="1"/>
</dbReference>
<dbReference type="PANTHER" id="PTHR10867:SF17">
    <property type="entry name" value="NICOTINAMIDE N-METHYLTRANSFERASE"/>
    <property type="match status" value="1"/>
</dbReference>
<organism evidence="4 5">
    <name type="scientific">Thermocoleostomius sinensis A174</name>
    <dbReference type="NCBI Taxonomy" id="2016057"/>
    <lineage>
        <taxon>Bacteria</taxon>
        <taxon>Bacillati</taxon>
        <taxon>Cyanobacteriota</taxon>
        <taxon>Cyanophyceae</taxon>
        <taxon>Oculatellales</taxon>
        <taxon>Oculatellaceae</taxon>
        <taxon>Thermocoleostomius</taxon>
    </lineage>
</organism>
<keyword evidence="3" id="KW-0949">S-adenosyl-L-methionine</keyword>
<dbReference type="InterPro" id="IPR053384">
    <property type="entry name" value="SAM-dep_methyltransferase"/>
</dbReference>
<dbReference type="Proteomes" id="UP001163152">
    <property type="component" value="Chromosome"/>
</dbReference>
<evidence type="ECO:0000313" key="4">
    <source>
        <dbReference type="EMBL" id="WAL61906.1"/>
    </source>
</evidence>
<evidence type="ECO:0000256" key="1">
    <source>
        <dbReference type="ARBA" id="ARBA00022603"/>
    </source>
</evidence>
<dbReference type="SUPFAM" id="SSF53335">
    <property type="entry name" value="S-adenosyl-L-methionine-dependent methyltransferases"/>
    <property type="match status" value="1"/>
</dbReference>
<dbReference type="Gene3D" id="3.40.50.150">
    <property type="entry name" value="Vaccinia Virus protein VP39"/>
    <property type="match status" value="1"/>
</dbReference>
<keyword evidence="1" id="KW-0489">Methyltransferase</keyword>
<dbReference type="PANTHER" id="PTHR10867">
    <property type="entry name" value="NNMT/PNMT/TEMT FAMILY MEMBER"/>
    <property type="match status" value="1"/>
</dbReference>
<name>A0A9E9C656_9CYAN</name>
<proteinExistence type="predicted"/>
<dbReference type="AlphaFoldDB" id="A0A9E9C656"/>
<keyword evidence="5" id="KW-1185">Reference proteome</keyword>
<gene>
    <name evidence="4" type="ORF">OXH18_07960</name>
</gene>
<sequence length="255" mass="29345">MLQAEQQIYDTLWQPQEYLRQYYATPSVADDEQANFEFALNHLRHDGRFFSRAIEVGCGPTLHHACSFVTYVEELHLADYLPENLQEISKWLRQDPSAHNWEIYLRGILALETETISTTDLQRRQQQLRQKITQLKSIDLRHPCPLGDDAVYDLVFSYYCAEAISSSKTDWQTFMNHLLRLVAPGGTLYLTAMRQCRSYAVMDKDFPTAYIDELDLAAVLQANGFDATKTEIQVARSGAWTEQGFSSICMVKAER</sequence>
<keyword evidence="2" id="KW-0808">Transferase</keyword>
<dbReference type="InterPro" id="IPR000940">
    <property type="entry name" value="NNMT_TEMT_trans"/>
</dbReference>
<dbReference type="PROSITE" id="PS51681">
    <property type="entry name" value="SAM_MT_NNMT_PNMT_TEMT"/>
    <property type="match status" value="1"/>
</dbReference>
<dbReference type="KEGG" id="tsin:OXH18_07960"/>
<reference evidence="4" key="1">
    <citation type="submission" date="2022-12" db="EMBL/GenBank/DDBJ databases">
        <title>Polyphasic identification of a Novel Hot-Spring Cyanobacterium Ocullathermofonsia sinensis gen nov. sp. nov. and Genomic Insights on its Adaptations to the Thermal Habitat.</title>
        <authorList>
            <person name="Daroch M."/>
            <person name="Tang J."/>
            <person name="Jiang Y."/>
        </authorList>
    </citation>
    <scope>NUCLEOTIDE SEQUENCE</scope>
    <source>
        <strain evidence="4">PKUAC-SCTA174</strain>
    </source>
</reference>
<dbReference type="GO" id="GO:0008170">
    <property type="term" value="F:N-methyltransferase activity"/>
    <property type="evidence" value="ECO:0007669"/>
    <property type="project" value="TreeGrafter"/>
</dbReference>
<dbReference type="GO" id="GO:0032259">
    <property type="term" value="P:methylation"/>
    <property type="evidence" value="ECO:0007669"/>
    <property type="project" value="UniProtKB-KW"/>
</dbReference>